<feature type="compositionally biased region" description="Polar residues" evidence="4">
    <location>
        <begin position="555"/>
        <end position="574"/>
    </location>
</feature>
<dbReference type="InterPro" id="IPR013094">
    <property type="entry name" value="AB_hydrolase_3"/>
</dbReference>
<evidence type="ECO:0000256" key="3">
    <source>
        <dbReference type="PROSITE-ProRule" id="PRU10038"/>
    </source>
</evidence>
<feature type="domain" description="Alpha/beta hydrolase fold-3" evidence="5">
    <location>
        <begin position="253"/>
        <end position="460"/>
    </location>
</feature>
<dbReference type="Proteomes" id="UP000886653">
    <property type="component" value="Unassembled WGS sequence"/>
</dbReference>
<dbReference type="AlphaFoldDB" id="A0A9P6NQV5"/>
<reference evidence="6" key="1">
    <citation type="submission" date="2013-11" db="EMBL/GenBank/DDBJ databases">
        <title>Genome sequence of the fusiform rust pathogen reveals effectors for host alternation and coevolution with pine.</title>
        <authorList>
            <consortium name="DOE Joint Genome Institute"/>
            <person name="Smith K."/>
            <person name="Pendleton A."/>
            <person name="Kubisiak T."/>
            <person name="Anderson C."/>
            <person name="Salamov A."/>
            <person name="Aerts A."/>
            <person name="Riley R."/>
            <person name="Clum A."/>
            <person name="Lindquist E."/>
            <person name="Ence D."/>
            <person name="Campbell M."/>
            <person name="Kronenberg Z."/>
            <person name="Feau N."/>
            <person name="Dhillon B."/>
            <person name="Hamelin R."/>
            <person name="Burleigh J."/>
            <person name="Smith J."/>
            <person name="Yandell M."/>
            <person name="Nelson C."/>
            <person name="Grigoriev I."/>
            <person name="Davis J."/>
        </authorList>
    </citation>
    <scope>NUCLEOTIDE SEQUENCE</scope>
    <source>
        <strain evidence="6">G11</strain>
    </source>
</reference>
<feature type="compositionally biased region" description="Polar residues" evidence="4">
    <location>
        <begin position="36"/>
        <end position="61"/>
    </location>
</feature>
<dbReference type="InterPro" id="IPR050300">
    <property type="entry name" value="GDXG_lipolytic_enzyme"/>
</dbReference>
<dbReference type="OrthoDB" id="408631at2759"/>
<keyword evidence="2" id="KW-0378">Hydrolase</keyword>
<organism evidence="6 7">
    <name type="scientific">Cronartium quercuum f. sp. fusiforme G11</name>
    <dbReference type="NCBI Taxonomy" id="708437"/>
    <lineage>
        <taxon>Eukaryota</taxon>
        <taxon>Fungi</taxon>
        <taxon>Dikarya</taxon>
        <taxon>Basidiomycota</taxon>
        <taxon>Pucciniomycotina</taxon>
        <taxon>Pucciniomycetes</taxon>
        <taxon>Pucciniales</taxon>
        <taxon>Coleosporiaceae</taxon>
        <taxon>Cronartium</taxon>
    </lineage>
</organism>
<accession>A0A9P6NQV5</accession>
<evidence type="ECO:0000313" key="7">
    <source>
        <dbReference type="Proteomes" id="UP000886653"/>
    </source>
</evidence>
<dbReference type="PANTHER" id="PTHR48081:SF26">
    <property type="entry name" value="ALPHA_BETA HYDROLASE FOLD-3 DOMAIN-CONTAINING PROTEIN"/>
    <property type="match status" value="1"/>
</dbReference>
<feature type="compositionally biased region" description="Polar residues" evidence="4">
    <location>
        <begin position="618"/>
        <end position="629"/>
    </location>
</feature>
<feature type="region of interest" description="Disordered" evidence="4">
    <location>
        <begin position="36"/>
        <end position="66"/>
    </location>
</feature>
<evidence type="ECO:0000256" key="4">
    <source>
        <dbReference type="SAM" id="MobiDB-lite"/>
    </source>
</evidence>
<dbReference type="SUPFAM" id="SSF53474">
    <property type="entry name" value="alpha/beta-Hydrolases"/>
    <property type="match status" value="1"/>
</dbReference>
<dbReference type="EMBL" id="MU167220">
    <property type="protein sequence ID" value="KAG0150359.1"/>
    <property type="molecule type" value="Genomic_DNA"/>
</dbReference>
<dbReference type="PROSITE" id="PS01174">
    <property type="entry name" value="LIPASE_GDXG_SER"/>
    <property type="match status" value="1"/>
</dbReference>
<evidence type="ECO:0000259" key="5">
    <source>
        <dbReference type="Pfam" id="PF07859"/>
    </source>
</evidence>
<feature type="compositionally biased region" description="Basic and acidic residues" evidence="4">
    <location>
        <begin position="536"/>
        <end position="554"/>
    </location>
</feature>
<gene>
    <name evidence="6" type="ORF">CROQUDRAFT_652542</name>
</gene>
<dbReference type="FunFam" id="3.40.50.1820:FF:000252">
    <property type="entry name" value="Related to calmodulin-dependent protein kinase"/>
    <property type="match status" value="1"/>
</dbReference>
<proteinExistence type="inferred from homology"/>
<dbReference type="Pfam" id="PF07859">
    <property type="entry name" value="Abhydrolase_3"/>
    <property type="match status" value="1"/>
</dbReference>
<evidence type="ECO:0000313" key="6">
    <source>
        <dbReference type="EMBL" id="KAG0150359.1"/>
    </source>
</evidence>
<dbReference type="InterPro" id="IPR033140">
    <property type="entry name" value="Lipase_GDXG_put_SER_AS"/>
</dbReference>
<feature type="compositionally biased region" description="Basic and acidic residues" evidence="4">
    <location>
        <begin position="604"/>
        <end position="613"/>
    </location>
</feature>
<evidence type="ECO:0000256" key="1">
    <source>
        <dbReference type="ARBA" id="ARBA00010515"/>
    </source>
</evidence>
<feature type="active site" evidence="3">
    <location>
        <position position="327"/>
    </location>
</feature>
<feature type="region of interest" description="Disordered" evidence="4">
    <location>
        <begin position="493"/>
        <end position="655"/>
    </location>
</feature>
<name>A0A9P6NQV5_9BASI</name>
<sequence length="755" mass="82704">MLSPNLTIHHHQSGFTRKPSIAPDALQNLLAPFSSTATFNSDEPSNTQSHSTQPASATPTETKGKVEQAVSAVASAVIASVPGTSRVGVGIGQRVDPQITVRTAWRYVPFLTKQARNIATSFVSHHLYGPPKKSWGIEMTLFTAFVRDAASFSHLSTLNQLRMLLDLGHILPGPKDGIITPVSFPVKRLGLRGFLADMDAAEDGRRMLTGEWVLSKKTWAKMQTASLKRGQDSKSSASSSLGSHGLGDEKVIYFIHGGALVAMSSGTHRPLTISIAKYTECRLFAVNYRLAPETKFPGPLHDVAVGYLRLLNDLKIPAKNIVIAGDSAGGGLVVSLLLYLRDEGYPLPSGAILCSPWCDLTMSCDSWETNQAFDFLPMPKPDDPINPVKCYLGEEGIKKYITHPYVSPLFGDLHGLPPLLIQAGEAEVLRDEVTLLAHKASLHGVRVVHELYEDCVHVFQFFLFLEASKRALQSMRHFVRHGLPRWDQDVQKKAVGEPNPSLQSGTHVLDGSSDDTDRTDVDESTQIDETPAIGSDPKHGAVDREISSDAHLVDEQSQPVASSLPSSPTIPRTTTNEKEAEDNSSPDEPYSSLEPKLSAVQLGKRPEKQDSTMHKASLSLQGQIPSPNLSPFHHRRSHQCLDASSESPRHTRAQPTTGGMFCYSACQAELLTPQIVRGDGRDDVRELVSELIETPSLLRTTVYRQQDGREADGYFWSSSIPTTEEKVEEEKEEEVVELLEPRAAYPFQTPGYGFS</sequence>
<dbReference type="Gene3D" id="3.40.50.1820">
    <property type="entry name" value="alpha/beta hydrolase"/>
    <property type="match status" value="1"/>
</dbReference>
<dbReference type="GO" id="GO:0016787">
    <property type="term" value="F:hydrolase activity"/>
    <property type="evidence" value="ECO:0007669"/>
    <property type="project" value="UniProtKB-KW"/>
</dbReference>
<evidence type="ECO:0000256" key="2">
    <source>
        <dbReference type="ARBA" id="ARBA00022801"/>
    </source>
</evidence>
<comment type="caution">
    <text evidence="6">The sequence shown here is derived from an EMBL/GenBank/DDBJ whole genome shotgun (WGS) entry which is preliminary data.</text>
</comment>
<keyword evidence="7" id="KW-1185">Reference proteome</keyword>
<dbReference type="InterPro" id="IPR029058">
    <property type="entry name" value="AB_hydrolase_fold"/>
</dbReference>
<protein>
    <recommendedName>
        <fullName evidence="5">Alpha/beta hydrolase fold-3 domain-containing protein</fullName>
    </recommendedName>
</protein>
<comment type="similarity">
    <text evidence="1">Belongs to the 'GDXG' lipolytic enzyme family.</text>
</comment>
<dbReference type="PANTHER" id="PTHR48081">
    <property type="entry name" value="AB HYDROLASE SUPERFAMILY PROTEIN C4A8.06C"/>
    <property type="match status" value="1"/>
</dbReference>